<dbReference type="SUPFAM" id="SSF55781">
    <property type="entry name" value="GAF domain-like"/>
    <property type="match status" value="1"/>
</dbReference>
<dbReference type="Pfam" id="PF13185">
    <property type="entry name" value="GAF_2"/>
    <property type="match status" value="1"/>
</dbReference>
<evidence type="ECO:0000256" key="13">
    <source>
        <dbReference type="PROSITE-ProRule" id="PRU00169"/>
    </source>
</evidence>
<evidence type="ECO:0000256" key="2">
    <source>
        <dbReference type="ARBA" id="ARBA00004141"/>
    </source>
</evidence>
<feature type="domain" description="PAS" evidence="17">
    <location>
        <begin position="412"/>
        <end position="485"/>
    </location>
</feature>
<keyword evidence="9" id="KW-0067">ATP-binding</keyword>
<dbReference type="Pfam" id="PF00989">
    <property type="entry name" value="PAS"/>
    <property type="match status" value="1"/>
</dbReference>
<dbReference type="InterPro" id="IPR013767">
    <property type="entry name" value="PAS_fold"/>
</dbReference>
<keyword evidence="8" id="KW-0418">Kinase</keyword>
<keyword evidence="4 13" id="KW-0597">Phosphoprotein</keyword>
<dbReference type="Pfam" id="PF00512">
    <property type="entry name" value="HisKA"/>
    <property type="match status" value="1"/>
</dbReference>
<evidence type="ECO:0000256" key="3">
    <source>
        <dbReference type="ARBA" id="ARBA00012438"/>
    </source>
</evidence>
<evidence type="ECO:0000256" key="1">
    <source>
        <dbReference type="ARBA" id="ARBA00000085"/>
    </source>
</evidence>
<dbReference type="PROSITE" id="PS50112">
    <property type="entry name" value="PAS"/>
    <property type="match status" value="2"/>
</dbReference>
<dbReference type="InterPro" id="IPR000014">
    <property type="entry name" value="PAS"/>
</dbReference>
<dbReference type="GO" id="GO:0004673">
    <property type="term" value="F:protein histidine kinase activity"/>
    <property type="evidence" value="ECO:0007669"/>
    <property type="project" value="UniProtKB-EC"/>
</dbReference>
<evidence type="ECO:0000256" key="11">
    <source>
        <dbReference type="ARBA" id="ARBA00023012"/>
    </source>
</evidence>
<dbReference type="GO" id="GO:0000160">
    <property type="term" value="P:phosphorelay signal transduction system"/>
    <property type="evidence" value="ECO:0007669"/>
    <property type="project" value="UniProtKB-KW"/>
</dbReference>
<sequence>MTRPARVLSVGPSSREVVAEVFGSVDCVRTLAACLSALEGDGYDCVVVDSSLPDATGPEVVEAIRETRPGVPLVVWTDGTDVLAGEVIAAGADGYVPKSAGVGTLAERVAGVTERVATGLDSGADDLDDAYASGIVEAIGDAICVLDREEVIRRVNDTLASLSGYPREELVGAHVSTMLTAESLERGRSEIATLRAGEQSAVTYEQTIETRSGERIPCEVTAALLREGGAVIGIAAVIRDVRDRVEIERELWARRRKTTALHEVASTLEDCGSEAEVFETAVAAAEEVLNFDVCAIDRVEGDRLVKAALSSKLTDADIRQEFSIDEGIVGKTYRNGRTYRIGDVAADPDAEPVEEKFRSVLSVPIGEWGVFQTVSTEPDAFDRSDRELAELLVAHVADALDRMAFESRLREERDRFAALFENVPDAVASVRHEGDEAIVERVNPAFERVFGYDESTIAGEPLDRFVVPDGDDEEAEAVNRAGADGAVVEREVRRRTAAGIREFRLEIVPIETDRETSRSFGVYTDITERKRRRQRLEVLNRVLRHDLRNGLNVIDGSAVTLAESVDDDDREYVETIRERAGDLLELAETTRDIERSFDRAPAAAGPVDVVAAVREGIDRATATAPGARIEASLPDRAEARAGGVLSTAIAHVIENAVEHAGEAPTVEVRVETTDETVTISVADDGPGVPEVEREILAGGEITQLRHASGLGLWLVKWAVGQSGGELSFSENDPRGTVVTLEVPAADPPGERATGGPDRAG</sequence>
<dbReference type="Pfam" id="PF00072">
    <property type="entry name" value="Response_reg"/>
    <property type="match status" value="1"/>
</dbReference>
<evidence type="ECO:0000259" key="17">
    <source>
        <dbReference type="PROSITE" id="PS50112"/>
    </source>
</evidence>
<dbReference type="InterPro" id="IPR003661">
    <property type="entry name" value="HisK_dim/P_dom"/>
</dbReference>
<dbReference type="SMART" id="SM00448">
    <property type="entry name" value="REC"/>
    <property type="match status" value="1"/>
</dbReference>
<dbReference type="SMART" id="SM00065">
    <property type="entry name" value="GAF"/>
    <property type="match status" value="1"/>
</dbReference>
<dbReference type="InterPro" id="IPR035965">
    <property type="entry name" value="PAS-like_dom_sf"/>
</dbReference>
<keyword evidence="5" id="KW-0808">Transferase</keyword>
<dbReference type="SUPFAM" id="SSF55785">
    <property type="entry name" value="PYP-like sensor domain (PAS domain)"/>
    <property type="match status" value="2"/>
</dbReference>
<dbReference type="SMART" id="SM00091">
    <property type="entry name" value="PAS"/>
    <property type="match status" value="2"/>
</dbReference>
<dbReference type="SUPFAM" id="SSF47384">
    <property type="entry name" value="Homodimeric domain of signal transducing histidine kinase"/>
    <property type="match status" value="1"/>
</dbReference>
<dbReference type="InterPro" id="IPR003594">
    <property type="entry name" value="HATPase_dom"/>
</dbReference>
<comment type="subcellular location">
    <subcellularLocation>
        <location evidence="2">Membrane</location>
        <topology evidence="2">Multi-pass membrane protein</topology>
    </subcellularLocation>
</comment>
<keyword evidence="6" id="KW-0812">Transmembrane</keyword>
<dbReference type="InterPro" id="IPR001789">
    <property type="entry name" value="Sig_transdc_resp-reg_receiver"/>
</dbReference>
<evidence type="ECO:0000313" key="20">
    <source>
        <dbReference type="Proteomes" id="UP001595925"/>
    </source>
</evidence>
<dbReference type="NCBIfam" id="TIGR00229">
    <property type="entry name" value="sensory_box"/>
    <property type="match status" value="2"/>
</dbReference>
<evidence type="ECO:0000259" key="18">
    <source>
        <dbReference type="PROSITE" id="PS50113"/>
    </source>
</evidence>
<evidence type="ECO:0000256" key="7">
    <source>
        <dbReference type="ARBA" id="ARBA00022741"/>
    </source>
</evidence>
<organism evidence="19 20">
    <name type="scientific">Saliphagus infecundisoli</name>
    <dbReference type="NCBI Taxonomy" id="1849069"/>
    <lineage>
        <taxon>Archaea</taxon>
        <taxon>Methanobacteriati</taxon>
        <taxon>Methanobacteriota</taxon>
        <taxon>Stenosarchaea group</taxon>
        <taxon>Halobacteria</taxon>
        <taxon>Halobacteriales</taxon>
        <taxon>Natrialbaceae</taxon>
        <taxon>Saliphagus</taxon>
    </lineage>
</organism>
<keyword evidence="20" id="KW-1185">Reference proteome</keyword>
<keyword evidence="10" id="KW-1133">Transmembrane helix</keyword>
<feature type="region of interest" description="Disordered" evidence="14">
    <location>
        <begin position="741"/>
        <end position="760"/>
    </location>
</feature>
<evidence type="ECO:0000256" key="4">
    <source>
        <dbReference type="ARBA" id="ARBA00022553"/>
    </source>
</evidence>
<dbReference type="CDD" id="cd00156">
    <property type="entry name" value="REC"/>
    <property type="match status" value="1"/>
</dbReference>
<evidence type="ECO:0000259" key="16">
    <source>
        <dbReference type="PROSITE" id="PS50110"/>
    </source>
</evidence>
<dbReference type="Gene3D" id="1.10.287.130">
    <property type="match status" value="1"/>
</dbReference>
<dbReference type="InterPro" id="IPR036890">
    <property type="entry name" value="HATPase_C_sf"/>
</dbReference>
<dbReference type="SMART" id="SM00387">
    <property type="entry name" value="HATPase_c"/>
    <property type="match status" value="1"/>
</dbReference>
<dbReference type="InterPro" id="IPR011006">
    <property type="entry name" value="CheY-like_superfamily"/>
</dbReference>
<dbReference type="InterPro" id="IPR003018">
    <property type="entry name" value="GAF"/>
</dbReference>
<dbReference type="InterPro" id="IPR005467">
    <property type="entry name" value="His_kinase_dom"/>
</dbReference>
<protein>
    <recommendedName>
        <fullName evidence="3">histidine kinase</fullName>
        <ecNumber evidence="3">2.7.13.3</ecNumber>
    </recommendedName>
</protein>
<proteinExistence type="predicted"/>
<dbReference type="Gene3D" id="3.40.50.2300">
    <property type="match status" value="1"/>
</dbReference>
<feature type="domain" description="Response regulatory" evidence="16">
    <location>
        <begin position="1"/>
        <end position="113"/>
    </location>
</feature>
<dbReference type="SMART" id="SM00086">
    <property type="entry name" value="PAC"/>
    <property type="match status" value="2"/>
</dbReference>
<comment type="catalytic activity">
    <reaction evidence="1">
        <text>ATP + protein L-histidine = ADP + protein N-phospho-L-histidine.</text>
        <dbReference type="EC" id="2.7.13.3"/>
    </reaction>
</comment>
<reference evidence="19 20" key="1">
    <citation type="journal article" date="2019" name="Int. J. Syst. Evol. Microbiol.">
        <title>The Global Catalogue of Microorganisms (GCM) 10K type strain sequencing project: providing services to taxonomists for standard genome sequencing and annotation.</title>
        <authorList>
            <consortium name="The Broad Institute Genomics Platform"/>
            <consortium name="The Broad Institute Genome Sequencing Center for Infectious Disease"/>
            <person name="Wu L."/>
            <person name="Ma J."/>
        </authorList>
    </citation>
    <scope>NUCLEOTIDE SEQUENCE [LARGE SCALE GENOMIC DNA]</scope>
    <source>
        <strain evidence="19 20">CGMCC 1.15824</strain>
    </source>
</reference>
<accession>A0ABD5QDD5</accession>
<dbReference type="InterPro" id="IPR029016">
    <property type="entry name" value="GAF-like_dom_sf"/>
</dbReference>
<feature type="domain" description="PAS" evidence="17">
    <location>
        <begin position="128"/>
        <end position="198"/>
    </location>
</feature>
<evidence type="ECO:0000259" key="15">
    <source>
        <dbReference type="PROSITE" id="PS50109"/>
    </source>
</evidence>
<keyword evidence="11" id="KW-0902">Two-component regulatory system</keyword>
<comment type="caution">
    <text evidence="19">The sequence shown here is derived from an EMBL/GenBank/DDBJ whole genome shotgun (WGS) entry which is preliminary data.</text>
</comment>
<evidence type="ECO:0000256" key="14">
    <source>
        <dbReference type="SAM" id="MobiDB-lite"/>
    </source>
</evidence>
<dbReference type="CDD" id="cd00130">
    <property type="entry name" value="PAS"/>
    <property type="match status" value="2"/>
</dbReference>
<dbReference type="InterPro" id="IPR000700">
    <property type="entry name" value="PAS-assoc_C"/>
</dbReference>
<evidence type="ECO:0000256" key="5">
    <source>
        <dbReference type="ARBA" id="ARBA00022679"/>
    </source>
</evidence>
<feature type="domain" description="Histidine kinase" evidence="15">
    <location>
        <begin position="542"/>
        <end position="746"/>
    </location>
</feature>
<dbReference type="CDD" id="cd00082">
    <property type="entry name" value="HisKA"/>
    <property type="match status" value="1"/>
</dbReference>
<dbReference type="EMBL" id="JBHSJG010000029">
    <property type="protein sequence ID" value="MFC4987743.1"/>
    <property type="molecule type" value="Genomic_DNA"/>
</dbReference>
<dbReference type="GO" id="GO:0005524">
    <property type="term" value="F:ATP binding"/>
    <property type="evidence" value="ECO:0007669"/>
    <property type="project" value="UniProtKB-KW"/>
</dbReference>
<evidence type="ECO:0000256" key="12">
    <source>
        <dbReference type="ARBA" id="ARBA00023136"/>
    </source>
</evidence>
<dbReference type="SUPFAM" id="SSF52172">
    <property type="entry name" value="CheY-like"/>
    <property type="match status" value="1"/>
</dbReference>
<dbReference type="PANTHER" id="PTHR42878:SF7">
    <property type="entry name" value="SENSOR HISTIDINE KINASE GLRK"/>
    <property type="match status" value="1"/>
</dbReference>
<dbReference type="InterPro" id="IPR013656">
    <property type="entry name" value="PAS_4"/>
</dbReference>
<dbReference type="Proteomes" id="UP001595925">
    <property type="component" value="Unassembled WGS sequence"/>
</dbReference>
<dbReference type="PROSITE" id="PS50113">
    <property type="entry name" value="PAC"/>
    <property type="match status" value="1"/>
</dbReference>
<dbReference type="Pfam" id="PF08448">
    <property type="entry name" value="PAS_4"/>
    <property type="match status" value="1"/>
</dbReference>
<dbReference type="PROSITE" id="PS50110">
    <property type="entry name" value="RESPONSE_REGULATORY"/>
    <property type="match status" value="1"/>
</dbReference>
<feature type="modified residue" description="4-aspartylphosphate" evidence="13">
    <location>
        <position position="49"/>
    </location>
</feature>
<keyword evidence="7" id="KW-0547">Nucleotide-binding</keyword>
<feature type="domain" description="PAC" evidence="18">
    <location>
        <begin position="202"/>
        <end position="253"/>
    </location>
</feature>
<dbReference type="InterPro" id="IPR050351">
    <property type="entry name" value="BphY/WalK/GraS-like"/>
</dbReference>
<evidence type="ECO:0000256" key="9">
    <source>
        <dbReference type="ARBA" id="ARBA00022840"/>
    </source>
</evidence>
<dbReference type="InterPro" id="IPR004358">
    <property type="entry name" value="Sig_transdc_His_kin-like_C"/>
</dbReference>
<dbReference type="PRINTS" id="PR00344">
    <property type="entry name" value="BCTRLSENSOR"/>
</dbReference>
<dbReference type="PANTHER" id="PTHR42878">
    <property type="entry name" value="TWO-COMPONENT HISTIDINE KINASE"/>
    <property type="match status" value="1"/>
</dbReference>
<dbReference type="RefSeq" id="WP_224827831.1">
    <property type="nucleotide sequence ID" value="NZ_JAIVEF010000002.1"/>
</dbReference>
<dbReference type="AlphaFoldDB" id="A0ABD5QDD5"/>
<dbReference type="InterPro" id="IPR001610">
    <property type="entry name" value="PAC"/>
</dbReference>
<evidence type="ECO:0000256" key="10">
    <source>
        <dbReference type="ARBA" id="ARBA00022989"/>
    </source>
</evidence>
<dbReference type="SUPFAM" id="SSF55874">
    <property type="entry name" value="ATPase domain of HSP90 chaperone/DNA topoisomerase II/histidine kinase"/>
    <property type="match status" value="1"/>
</dbReference>
<evidence type="ECO:0000256" key="8">
    <source>
        <dbReference type="ARBA" id="ARBA00022777"/>
    </source>
</evidence>
<name>A0ABD5QDD5_9EURY</name>
<keyword evidence="12" id="KW-0472">Membrane</keyword>
<dbReference type="Gene3D" id="3.30.565.10">
    <property type="entry name" value="Histidine kinase-like ATPase, C-terminal domain"/>
    <property type="match status" value="1"/>
</dbReference>
<dbReference type="EC" id="2.7.13.3" evidence="3"/>
<gene>
    <name evidence="19" type="ORF">ACFPFO_08190</name>
</gene>
<dbReference type="Gene3D" id="3.30.450.20">
    <property type="entry name" value="PAS domain"/>
    <property type="match status" value="2"/>
</dbReference>
<evidence type="ECO:0000256" key="6">
    <source>
        <dbReference type="ARBA" id="ARBA00022692"/>
    </source>
</evidence>
<dbReference type="GO" id="GO:0016020">
    <property type="term" value="C:membrane"/>
    <property type="evidence" value="ECO:0007669"/>
    <property type="project" value="UniProtKB-SubCell"/>
</dbReference>
<dbReference type="InterPro" id="IPR036097">
    <property type="entry name" value="HisK_dim/P_sf"/>
</dbReference>
<evidence type="ECO:0000313" key="19">
    <source>
        <dbReference type="EMBL" id="MFC4987743.1"/>
    </source>
</evidence>
<dbReference type="Gene3D" id="3.30.450.40">
    <property type="match status" value="1"/>
</dbReference>
<dbReference type="Pfam" id="PF02518">
    <property type="entry name" value="HATPase_c"/>
    <property type="match status" value="1"/>
</dbReference>
<dbReference type="PROSITE" id="PS50109">
    <property type="entry name" value="HIS_KIN"/>
    <property type="match status" value="1"/>
</dbReference>